<dbReference type="FunFam" id="1.20.5.350:FF:000003">
    <property type="entry name" value="Troponin T isoform 5"/>
    <property type="match status" value="1"/>
</dbReference>
<dbReference type="PANTHER" id="PTHR11521:SF1">
    <property type="entry name" value="TROPONIN T, SKELETAL MUSCLE"/>
    <property type="match status" value="1"/>
</dbReference>
<dbReference type="GO" id="GO:0006936">
    <property type="term" value="P:muscle contraction"/>
    <property type="evidence" value="ECO:0007669"/>
    <property type="project" value="TreeGrafter"/>
</dbReference>
<evidence type="ECO:0000256" key="1">
    <source>
        <dbReference type="ARBA" id="ARBA00003363"/>
    </source>
</evidence>
<dbReference type="InterPro" id="IPR038077">
    <property type="entry name" value="Troponin_sf"/>
</dbReference>
<dbReference type="GO" id="GO:0006937">
    <property type="term" value="P:regulation of muscle contraction"/>
    <property type="evidence" value="ECO:0007669"/>
    <property type="project" value="InterPro"/>
</dbReference>
<feature type="region of interest" description="Disordered" evidence="3">
    <location>
        <begin position="1"/>
        <end position="70"/>
    </location>
</feature>
<protein>
    <recommendedName>
        <fullName evidence="5">Troponin T</fullName>
    </recommendedName>
</protein>
<evidence type="ECO:0008006" key="5">
    <source>
        <dbReference type="Google" id="ProtNLM"/>
    </source>
</evidence>
<dbReference type="InterPro" id="IPR027707">
    <property type="entry name" value="TNNT"/>
</dbReference>
<dbReference type="AlphaFoldDB" id="A0A6A0GZ00"/>
<accession>A0A6A0GZ00</accession>
<comment type="similarity">
    <text evidence="2">Belongs to the troponin T family.</text>
</comment>
<dbReference type="Gene3D" id="1.20.5.350">
    <property type="match status" value="1"/>
</dbReference>
<proteinExistence type="inferred from homology"/>
<dbReference type="EMBL" id="JQDR03011739">
    <property type="protein sequence ID" value="KAA0192271.1"/>
    <property type="molecule type" value="Genomic_DNA"/>
</dbReference>
<reference evidence="4" key="2">
    <citation type="journal article" date="2018" name="Environ. Sci. Technol.">
        <title>The Toxicogenome of Hyalella azteca: A Model for Sediment Ecotoxicology and Evolutionary Toxicology.</title>
        <authorList>
            <person name="Poynton H.C."/>
            <person name="Hasenbein S."/>
            <person name="Benoit J.B."/>
            <person name="Sepulveda M.S."/>
            <person name="Poelchau M.F."/>
            <person name="Hughes D.S.T."/>
            <person name="Murali S.C."/>
            <person name="Chen S."/>
            <person name="Glastad K.M."/>
            <person name="Goodisman M.A.D."/>
            <person name="Werren J.H."/>
            <person name="Vineis J.H."/>
            <person name="Bowen J.L."/>
            <person name="Friedrich M."/>
            <person name="Jones J."/>
            <person name="Robertson H.M."/>
            <person name="Feyereisen R."/>
            <person name="Mechler-Hickson A."/>
            <person name="Mathers N."/>
            <person name="Lee C.E."/>
            <person name="Colbourne J.K."/>
            <person name="Biales A."/>
            <person name="Johnston J.S."/>
            <person name="Wellborn G.A."/>
            <person name="Rosendale A.J."/>
            <person name="Cridge A.G."/>
            <person name="Munoz-Torres M.C."/>
            <person name="Bain P.A."/>
            <person name="Manny A.R."/>
            <person name="Major K.M."/>
            <person name="Lambert F.N."/>
            <person name="Vulpe C.D."/>
            <person name="Tuck P."/>
            <person name="Blalock B.J."/>
            <person name="Lin Y.Y."/>
            <person name="Smith M.E."/>
            <person name="Ochoa-Acuna H."/>
            <person name="Chen M.M."/>
            <person name="Childers C.P."/>
            <person name="Qu J."/>
            <person name="Dugan S."/>
            <person name="Lee S.L."/>
            <person name="Chao H."/>
            <person name="Dinh H."/>
            <person name="Han Y."/>
            <person name="Doddapaneni H."/>
            <person name="Worley K.C."/>
            <person name="Muzny D.M."/>
            <person name="Gibbs R.A."/>
            <person name="Richards S."/>
        </authorList>
    </citation>
    <scope>NUCLEOTIDE SEQUENCE</scope>
    <source>
        <strain evidence="4">HAZT.00-mixed</strain>
        <tissue evidence="4">Whole organism</tissue>
    </source>
</reference>
<comment type="caution">
    <text evidence="4">The sequence shown here is derived from an EMBL/GenBank/DDBJ whole genome shotgun (WGS) entry which is preliminary data.</text>
</comment>
<comment type="function">
    <text evidence="1">Troponin T is the tropomyosin-binding subunit of troponin, the thin filament regulatory complex which confers calcium-sensitivity to striated muscle actomyosin ATPase activity.</text>
</comment>
<dbReference type="GO" id="GO:0005523">
    <property type="term" value="F:tropomyosin binding"/>
    <property type="evidence" value="ECO:0007669"/>
    <property type="project" value="TreeGrafter"/>
</dbReference>
<dbReference type="InterPro" id="IPR001978">
    <property type="entry name" value="Troponin"/>
</dbReference>
<reference evidence="4" key="1">
    <citation type="submission" date="2014-08" db="EMBL/GenBank/DDBJ databases">
        <authorList>
            <person name="Murali S."/>
            <person name="Richards S."/>
            <person name="Bandaranaike D."/>
            <person name="Bellair M."/>
            <person name="Blankenburg K."/>
            <person name="Chao H."/>
            <person name="Dinh H."/>
            <person name="Doddapaneni H."/>
            <person name="Dugan-Rocha S."/>
            <person name="Elkadiri S."/>
            <person name="Gnanaolivu R."/>
            <person name="Hughes D."/>
            <person name="Lee S."/>
            <person name="Li M."/>
            <person name="Ming W."/>
            <person name="Munidasa M."/>
            <person name="Muniz J."/>
            <person name="Nguyen L."/>
            <person name="Osuji N."/>
            <person name="Pu L.-L."/>
            <person name="Puazo M."/>
            <person name="Skinner E."/>
            <person name="Qu C."/>
            <person name="Quiroz J."/>
            <person name="Raj R."/>
            <person name="Weissenberger G."/>
            <person name="Xin Y."/>
            <person name="Zou X."/>
            <person name="Han Y."/>
            <person name="Worley K."/>
            <person name="Muzny D."/>
            <person name="Gibbs R."/>
        </authorList>
    </citation>
    <scope>NUCLEOTIDE SEQUENCE</scope>
    <source>
        <strain evidence="4">HAZT.00-mixed</strain>
        <tissue evidence="4">Whole organism</tissue>
    </source>
</reference>
<feature type="compositionally biased region" description="Basic and acidic residues" evidence="3">
    <location>
        <begin position="1"/>
        <end position="48"/>
    </location>
</feature>
<dbReference type="SUPFAM" id="SSF90250">
    <property type="entry name" value="Troponin coil-coiled subunits"/>
    <property type="match status" value="1"/>
</dbReference>
<evidence type="ECO:0000256" key="3">
    <source>
        <dbReference type="SAM" id="MobiDB-lite"/>
    </source>
</evidence>
<organism evidence="4">
    <name type="scientific">Hyalella azteca</name>
    <name type="common">Amphipod</name>
    <dbReference type="NCBI Taxonomy" id="294128"/>
    <lineage>
        <taxon>Eukaryota</taxon>
        <taxon>Metazoa</taxon>
        <taxon>Ecdysozoa</taxon>
        <taxon>Arthropoda</taxon>
        <taxon>Crustacea</taxon>
        <taxon>Multicrustacea</taxon>
        <taxon>Malacostraca</taxon>
        <taxon>Eumalacostraca</taxon>
        <taxon>Peracarida</taxon>
        <taxon>Amphipoda</taxon>
        <taxon>Senticaudata</taxon>
        <taxon>Talitrida</taxon>
        <taxon>Talitroidea</taxon>
        <taxon>Hyalellidae</taxon>
        <taxon>Hyalella</taxon>
    </lineage>
</organism>
<reference evidence="4" key="3">
    <citation type="submission" date="2019-06" db="EMBL/GenBank/DDBJ databases">
        <authorList>
            <person name="Poynton C."/>
            <person name="Hasenbein S."/>
            <person name="Benoit J.B."/>
            <person name="Sepulveda M.S."/>
            <person name="Poelchau M.F."/>
            <person name="Murali S.C."/>
            <person name="Chen S."/>
            <person name="Glastad K.M."/>
            <person name="Werren J.H."/>
            <person name="Vineis J.H."/>
            <person name="Bowen J.L."/>
            <person name="Friedrich M."/>
            <person name="Jones J."/>
            <person name="Robertson H.M."/>
            <person name="Feyereisen R."/>
            <person name="Mechler-Hickson A."/>
            <person name="Mathers N."/>
            <person name="Lee C.E."/>
            <person name="Colbourne J.K."/>
            <person name="Biales A."/>
            <person name="Johnston J.S."/>
            <person name="Wellborn G.A."/>
            <person name="Rosendale A.J."/>
            <person name="Cridge A.G."/>
            <person name="Munoz-Torres M.C."/>
            <person name="Bain P.A."/>
            <person name="Manny A.R."/>
            <person name="Major K.M."/>
            <person name="Lambert F.N."/>
            <person name="Vulpe C.D."/>
            <person name="Tuck P."/>
            <person name="Blalock B.J."/>
            <person name="Lin Y.-Y."/>
            <person name="Smith M.E."/>
            <person name="Ochoa-Acuna H."/>
            <person name="Chen M.-J.M."/>
            <person name="Childers C.P."/>
            <person name="Qu J."/>
            <person name="Dugan S."/>
            <person name="Lee S.L."/>
            <person name="Chao H."/>
            <person name="Dinh H."/>
            <person name="Han Y."/>
            <person name="Doddapaneni H."/>
            <person name="Worley K.C."/>
            <person name="Muzny D.M."/>
            <person name="Gibbs R.A."/>
            <person name="Richards S."/>
        </authorList>
    </citation>
    <scope>NUCLEOTIDE SEQUENCE</scope>
    <source>
        <strain evidence="4">HAZT.00-mixed</strain>
        <tissue evidence="4">Whole organism</tissue>
    </source>
</reference>
<dbReference type="Pfam" id="PF00992">
    <property type="entry name" value="Troponin"/>
    <property type="match status" value="1"/>
</dbReference>
<evidence type="ECO:0000313" key="4">
    <source>
        <dbReference type="EMBL" id="KAA0192271.1"/>
    </source>
</evidence>
<gene>
    <name evidence="4" type="ORF">HAZT_HAZT005464</name>
</gene>
<dbReference type="Proteomes" id="UP000711488">
    <property type="component" value="Unassembled WGS sequence"/>
</dbReference>
<dbReference type="GO" id="GO:0005861">
    <property type="term" value="C:troponin complex"/>
    <property type="evidence" value="ECO:0007669"/>
    <property type="project" value="InterPro"/>
</dbReference>
<dbReference type="PANTHER" id="PTHR11521">
    <property type="entry name" value="TROPONIN T"/>
    <property type="match status" value="1"/>
</dbReference>
<dbReference type="GO" id="GO:0045214">
    <property type="term" value="P:sarcomere organization"/>
    <property type="evidence" value="ECO:0007669"/>
    <property type="project" value="UniProtKB-ARBA"/>
</dbReference>
<sequence length="153" mass="18419">MVLRAEEEKKLSEQKRAEEERKQREESDRKAREQEEKRKRLEEVEKKRQAMMKPSLSNIQAAKGELGKTREQLAEEKKIAMSIRVQPLNLDGLQPSQLRTKAEQMWNLIVKLETEKYDMEERMKRQDYDLKELRERQKQQLRQKALKKGLDPE</sequence>
<name>A0A6A0GZ00_HYAAZ</name>
<evidence type="ECO:0000256" key="2">
    <source>
        <dbReference type="ARBA" id="ARBA00008330"/>
    </source>
</evidence>